<feature type="binding site" evidence="9">
    <location>
        <position position="172"/>
    </location>
    <ligand>
        <name>Zn(2+)</name>
        <dbReference type="ChEBI" id="CHEBI:29105"/>
        <label>2</label>
    </ligand>
</feature>
<dbReference type="HAMAP" id="MF_01969">
    <property type="entry name" value="KynB"/>
    <property type="match status" value="1"/>
</dbReference>
<dbReference type="EC" id="3.5.1.9" evidence="9"/>
<evidence type="ECO:0000256" key="4">
    <source>
        <dbReference type="ARBA" id="ARBA00022801"/>
    </source>
</evidence>
<evidence type="ECO:0000313" key="10">
    <source>
        <dbReference type="EMBL" id="SHL39555.1"/>
    </source>
</evidence>
<comment type="pathway">
    <text evidence="8 9">Amino-acid degradation; L-tryptophan degradation via kynurenine pathway; L-kynurenine from L-tryptophan: step 2/2.</text>
</comment>
<dbReference type="GO" id="GO:0004328">
    <property type="term" value="F:formamidase activity"/>
    <property type="evidence" value="ECO:0007669"/>
    <property type="project" value="InterPro"/>
</dbReference>
<accession>A0A1M7AAG2</accession>
<dbReference type="OrthoDB" id="9777007at2"/>
<comment type="function">
    <text evidence="1 9">Catalyzes the hydrolysis of N-formyl-L-kynurenine to L-kynurenine, the second step in the kynurenine pathway of tryptophan degradation.</text>
</comment>
<feature type="binding site" evidence="9">
    <location>
        <position position="54"/>
    </location>
    <ligand>
        <name>Zn(2+)</name>
        <dbReference type="ChEBI" id="CHEBI:29105"/>
        <label>2</label>
    </ligand>
</feature>
<name>A0A1M7AAG2_9HYPH</name>
<keyword evidence="3 9" id="KW-0479">Metal-binding</keyword>
<evidence type="ECO:0000256" key="2">
    <source>
        <dbReference type="ARBA" id="ARBA00011738"/>
    </source>
</evidence>
<evidence type="ECO:0000256" key="9">
    <source>
        <dbReference type="HAMAP-Rule" id="MF_01969"/>
    </source>
</evidence>
<organism evidence="10 11">
    <name type="scientific">Roseibium suaedae</name>
    <dbReference type="NCBI Taxonomy" id="735517"/>
    <lineage>
        <taxon>Bacteria</taxon>
        <taxon>Pseudomonadati</taxon>
        <taxon>Pseudomonadota</taxon>
        <taxon>Alphaproteobacteria</taxon>
        <taxon>Hyphomicrobiales</taxon>
        <taxon>Stappiaceae</taxon>
        <taxon>Roseibium</taxon>
    </lineage>
</organism>
<dbReference type="GO" id="GO:0019441">
    <property type="term" value="P:L-tryptophan catabolic process to kynurenine"/>
    <property type="evidence" value="ECO:0007669"/>
    <property type="project" value="UniProtKB-UniRule"/>
</dbReference>
<sequence length="218" mass="23006">MSTLIDITPPVRAGMAFFPGDAPCEVTQTFSIGPGCPVNVTEISFSTHCGAHADAPLHYDENGASIDQLDLNDFIGPARVIDARGKGPLCLPEEIAGQLQGVPERVLLRLEEKLDPMVWPEGFRSLAPETIELLVASGVRLVGVDVPSVDPETSKDLPSHMAARRADLRILENLVLAGVKPGDYELIALPLLLEGLDAAPVRAVLRPLAPAGGGSPGK</sequence>
<keyword evidence="6 9" id="KW-0823">Tryptophan catabolism</keyword>
<feature type="binding site" evidence="9">
    <location>
        <position position="18"/>
    </location>
    <ligand>
        <name>substrate</name>
    </ligand>
</feature>
<dbReference type="InterPro" id="IPR017484">
    <property type="entry name" value="Kynurenine_formamidase_bac"/>
</dbReference>
<dbReference type="Proteomes" id="UP000186002">
    <property type="component" value="Unassembled WGS sequence"/>
</dbReference>
<protein>
    <recommendedName>
        <fullName evidence="9">Kynurenine formamidase</fullName>
        <shortName evidence="9">KFA</shortName>
        <shortName evidence="9">KFase</shortName>
        <ecNumber evidence="9">3.5.1.9</ecNumber>
    </recommendedName>
    <alternativeName>
        <fullName evidence="9">Arylformamidase</fullName>
    </alternativeName>
    <alternativeName>
        <fullName evidence="9">N-formylkynurenine formamidase</fullName>
        <shortName evidence="9">FKF</shortName>
    </alternativeName>
</protein>
<evidence type="ECO:0000313" key="11">
    <source>
        <dbReference type="Proteomes" id="UP000186002"/>
    </source>
</evidence>
<dbReference type="UniPathway" id="UPA00333">
    <property type="reaction ID" value="UER00454"/>
</dbReference>
<feature type="binding site" evidence="9">
    <location>
        <position position="172"/>
    </location>
    <ligand>
        <name>Zn(2+)</name>
        <dbReference type="ChEBI" id="CHEBI:29105"/>
        <label>1</label>
    </ligand>
</feature>
<keyword evidence="4 9" id="KW-0378">Hydrolase</keyword>
<gene>
    <name evidence="9" type="primary">kynB</name>
    <name evidence="10" type="ORF">SAMN05444272_0477</name>
</gene>
<feature type="binding site" evidence="9">
    <location>
        <position position="48"/>
    </location>
    <ligand>
        <name>Zn(2+)</name>
        <dbReference type="ChEBI" id="CHEBI:29105"/>
        <label>1</label>
    </ligand>
</feature>
<evidence type="ECO:0000256" key="5">
    <source>
        <dbReference type="ARBA" id="ARBA00022833"/>
    </source>
</evidence>
<reference evidence="10 11" key="1">
    <citation type="submission" date="2016-11" db="EMBL/GenBank/DDBJ databases">
        <authorList>
            <person name="Jaros S."/>
            <person name="Januszkiewicz K."/>
            <person name="Wedrychowicz H."/>
        </authorList>
    </citation>
    <scope>NUCLEOTIDE SEQUENCE [LARGE SCALE GENOMIC DNA]</scope>
    <source>
        <strain evidence="10 11">DSM 22153</strain>
    </source>
</reference>
<comment type="similarity">
    <text evidence="9">Belongs to the Cyclase 1 superfamily. KynB family.</text>
</comment>
<evidence type="ECO:0000256" key="6">
    <source>
        <dbReference type="ARBA" id="ARBA00023079"/>
    </source>
</evidence>
<feature type="binding site" evidence="9">
    <location>
        <position position="54"/>
    </location>
    <ligand>
        <name>Zn(2+)</name>
        <dbReference type="ChEBI" id="CHEBI:29105"/>
        <label>1</label>
    </ligand>
</feature>
<dbReference type="GO" id="GO:0004061">
    <property type="term" value="F:arylformamidase activity"/>
    <property type="evidence" value="ECO:0007669"/>
    <property type="project" value="UniProtKB-UniRule"/>
</dbReference>
<evidence type="ECO:0000256" key="7">
    <source>
        <dbReference type="ARBA" id="ARBA00048496"/>
    </source>
</evidence>
<feature type="binding site" evidence="9">
    <location>
        <position position="160"/>
    </location>
    <ligand>
        <name>Zn(2+)</name>
        <dbReference type="ChEBI" id="CHEBI:29105"/>
        <label>2</label>
    </ligand>
</feature>
<dbReference type="GO" id="GO:0008270">
    <property type="term" value="F:zinc ion binding"/>
    <property type="evidence" value="ECO:0007669"/>
    <property type="project" value="UniProtKB-UniRule"/>
</dbReference>
<dbReference type="PANTHER" id="PTHR31118">
    <property type="entry name" value="CYCLASE-LIKE PROTEIN 2"/>
    <property type="match status" value="1"/>
</dbReference>
<comment type="cofactor">
    <cofactor evidence="9">
        <name>Zn(2+)</name>
        <dbReference type="ChEBI" id="CHEBI:29105"/>
    </cofactor>
    <text evidence="9">Binds 2 zinc ions per subunit.</text>
</comment>
<keyword evidence="5 9" id="KW-0862">Zinc</keyword>
<comment type="subunit">
    <text evidence="2 9">Homodimer.</text>
</comment>
<keyword evidence="11" id="KW-1185">Reference proteome</keyword>
<feature type="active site" description="Proton donor/acceptor" evidence="9">
    <location>
        <position position="58"/>
    </location>
</feature>
<comment type="catalytic activity">
    <reaction evidence="7 9">
        <text>N-formyl-L-kynurenine + H2O = L-kynurenine + formate + H(+)</text>
        <dbReference type="Rhea" id="RHEA:13009"/>
        <dbReference type="ChEBI" id="CHEBI:15377"/>
        <dbReference type="ChEBI" id="CHEBI:15378"/>
        <dbReference type="ChEBI" id="CHEBI:15740"/>
        <dbReference type="ChEBI" id="CHEBI:57959"/>
        <dbReference type="ChEBI" id="CHEBI:58629"/>
        <dbReference type="EC" id="3.5.1.9"/>
    </reaction>
</comment>
<feature type="binding site" evidence="9">
    <location>
        <position position="52"/>
    </location>
    <ligand>
        <name>Zn(2+)</name>
        <dbReference type="ChEBI" id="CHEBI:29105"/>
        <label>1</label>
    </ligand>
</feature>
<dbReference type="PANTHER" id="PTHR31118:SF32">
    <property type="entry name" value="KYNURENINE FORMAMIDASE"/>
    <property type="match status" value="1"/>
</dbReference>
<dbReference type="Pfam" id="PF04199">
    <property type="entry name" value="Cyclase"/>
    <property type="match status" value="1"/>
</dbReference>
<dbReference type="EMBL" id="FRBW01000001">
    <property type="protein sequence ID" value="SHL39555.1"/>
    <property type="molecule type" value="Genomic_DNA"/>
</dbReference>
<dbReference type="RefSeq" id="WP_073008308.1">
    <property type="nucleotide sequence ID" value="NZ_FRBW01000001.1"/>
</dbReference>
<dbReference type="InterPro" id="IPR007325">
    <property type="entry name" value="KFase/CYL"/>
</dbReference>
<dbReference type="AlphaFoldDB" id="A0A1M7AAG2"/>
<evidence type="ECO:0000256" key="1">
    <source>
        <dbReference type="ARBA" id="ARBA00002204"/>
    </source>
</evidence>
<proteinExistence type="inferred from homology"/>
<evidence type="ECO:0000256" key="3">
    <source>
        <dbReference type="ARBA" id="ARBA00022723"/>
    </source>
</evidence>
<dbReference type="Gene3D" id="3.50.30.50">
    <property type="entry name" value="Putative cyclase"/>
    <property type="match status" value="1"/>
</dbReference>
<evidence type="ECO:0000256" key="8">
    <source>
        <dbReference type="ARBA" id="ARBA00060547"/>
    </source>
</evidence>
<dbReference type="FunFam" id="3.50.30.50:FF:000001">
    <property type="entry name" value="Kynurenine formamidase"/>
    <property type="match status" value="1"/>
</dbReference>
<dbReference type="STRING" id="735517.SAMN05444272_0477"/>
<dbReference type="NCBIfam" id="TIGR03035">
    <property type="entry name" value="trp_arylform"/>
    <property type="match status" value="1"/>
</dbReference>
<dbReference type="InterPro" id="IPR037175">
    <property type="entry name" value="KFase_sf"/>
</dbReference>
<dbReference type="SUPFAM" id="SSF102198">
    <property type="entry name" value="Putative cyclase"/>
    <property type="match status" value="1"/>
</dbReference>